<evidence type="ECO:0000256" key="2">
    <source>
        <dbReference type="ARBA" id="ARBA00005638"/>
    </source>
</evidence>
<protein>
    <recommendedName>
        <fullName evidence="8">Porphobilinogen deaminase</fullName>
        <shortName evidence="8">PBG</shortName>
        <ecNumber evidence="8">2.5.1.61</ecNumber>
    </recommendedName>
    <alternativeName>
        <fullName evidence="8">Hydroxymethylbilane synthase</fullName>
        <shortName evidence="8">HMBS</shortName>
    </alternativeName>
    <alternativeName>
        <fullName evidence="8">Pre-uroporphyrinogen synthase</fullName>
    </alternativeName>
</protein>
<comment type="similarity">
    <text evidence="9">Belongs to the precorrin methyltransferase family.</text>
</comment>
<evidence type="ECO:0000256" key="5">
    <source>
        <dbReference type="ARBA" id="ARBA00022691"/>
    </source>
</evidence>
<evidence type="ECO:0000313" key="15">
    <source>
        <dbReference type="Proteomes" id="UP001158045"/>
    </source>
</evidence>
<dbReference type="InterPro" id="IPR003754">
    <property type="entry name" value="4pyrrol_synth_uPrphyn_synth"/>
</dbReference>
<accession>A0ABT6NH02</accession>
<dbReference type="PANTHER" id="PTHR11557">
    <property type="entry name" value="PORPHOBILINOGEN DEAMINASE"/>
    <property type="match status" value="1"/>
</dbReference>
<dbReference type="InterPro" id="IPR000860">
    <property type="entry name" value="HemC"/>
</dbReference>
<name>A0ABT6NH02_9FIRM</name>
<comment type="cofactor">
    <cofactor evidence="8">
        <name>dipyrromethane</name>
        <dbReference type="ChEBI" id="CHEBI:60342"/>
    </cofactor>
    <text evidence="8">Binds 1 dipyrromethane group covalently.</text>
</comment>
<evidence type="ECO:0000259" key="13">
    <source>
        <dbReference type="Pfam" id="PF03900"/>
    </source>
</evidence>
<keyword evidence="3 9" id="KW-0489">Methyltransferase</keyword>
<feature type="domain" description="Tetrapyrrole methylase" evidence="10">
    <location>
        <begin position="309"/>
        <end position="518"/>
    </location>
</feature>
<dbReference type="NCBIfam" id="NF004790">
    <property type="entry name" value="PRK06136.1"/>
    <property type="match status" value="1"/>
</dbReference>
<feature type="domain" description="Porphobilinogen deaminase C-terminal" evidence="13">
    <location>
        <begin position="228"/>
        <end position="297"/>
    </location>
</feature>
<keyword evidence="6 8" id="KW-0627">Porphyrin biosynthesis</keyword>
<evidence type="ECO:0000256" key="7">
    <source>
        <dbReference type="ARBA" id="ARBA00048169"/>
    </source>
</evidence>
<feature type="domain" description="Tetrapyrrole biosynthesis uroporphyrinogen III synthase" evidence="12">
    <location>
        <begin position="566"/>
        <end position="789"/>
    </location>
</feature>
<dbReference type="HAMAP" id="MF_00260">
    <property type="entry name" value="Porphobil_deam"/>
    <property type="match status" value="1"/>
</dbReference>
<reference evidence="14 15" key="1">
    <citation type="submission" date="2023-04" db="EMBL/GenBank/DDBJ databases">
        <title>Fusibacter bizertensis strain WBS, isolated from littoral bottom sediments of the Arctic seas - biochemical and genomic analysis.</title>
        <authorList>
            <person name="Brioukhanov A.L."/>
        </authorList>
    </citation>
    <scope>NUCLEOTIDE SEQUENCE [LARGE SCALE GENOMIC DNA]</scope>
    <source>
        <strain evidence="14 15">WBS</strain>
    </source>
</reference>
<dbReference type="NCBIfam" id="TIGR01469">
    <property type="entry name" value="cobA_cysG_Cterm"/>
    <property type="match status" value="1"/>
</dbReference>
<feature type="domain" description="Porphobilinogen deaminase N-terminal" evidence="11">
    <location>
        <begin position="6"/>
        <end position="213"/>
    </location>
</feature>
<dbReference type="InterPro" id="IPR003043">
    <property type="entry name" value="Uropor_MeTrfase_CS"/>
</dbReference>
<comment type="similarity">
    <text evidence="2 8">Belongs to the HMBS family.</text>
</comment>
<evidence type="ECO:0000256" key="8">
    <source>
        <dbReference type="HAMAP-Rule" id="MF_00260"/>
    </source>
</evidence>
<evidence type="ECO:0000313" key="14">
    <source>
        <dbReference type="EMBL" id="MDH8679713.1"/>
    </source>
</evidence>
<dbReference type="PROSITE" id="PS00840">
    <property type="entry name" value="SUMT_2"/>
    <property type="match status" value="1"/>
</dbReference>
<comment type="function">
    <text evidence="1 8">Tetrapolymerization of the monopyrrole PBG into the hydroxymethylbilane pre-uroporphyrinogen in several discrete steps.</text>
</comment>
<comment type="subunit">
    <text evidence="8">Monomer.</text>
</comment>
<keyword evidence="4 8" id="KW-0808">Transferase</keyword>
<dbReference type="CDD" id="cd11642">
    <property type="entry name" value="SUMT"/>
    <property type="match status" value="1"/>
</dbReference>
<comment type="caution">
    <text evidence="14">The sequence shown here is derived from an EMBL/GenBank/DDBJ whole genome shotgun (WGS) entry which is preliminary data.</text>
</comment>
<comment type="catalytic activity">
    <reaction evidence="7 8">
        <text>4 porphobilinogen + H2O = hydroxymethylbilane + 4 NH4(+)</text>
        <dbReference type="Rhea" id="RHEA:13185"/>
        <dbReference type="ChEBI" id="CHEBI:15377"/>
        <dbReference type="ChEBI" id="CHEBI:28938"/>
        <dbReference type="ChEBI" id="CHEBI:57845"/>
        <dbReference type="ChEBI" id="CHEBI:58126"/>
        <dbReference type="EC" id="2.5.1.61"/>
    </reaction>
</comment>
<evidence type="ECO:0000256" key="3">
    <source>
        <dbReference type="ARBA" id="ARBA00022603"/>
    </source>
</evidence>
<dbReference type="InterPro" id="IPR022418">
    <property type="entry name" value="Porphobilinogen_deaminase_C"/>
</dbReference>
<dbReference type="InterPro" id="IPR014776">
    <property type="entry name" value="4pyrrole_Mease_sub2"/>
</dbReference>
<dbReference type="InterPro" id="IPR000878">
    <property type="entry name" value="4pyrrol_Mease"/>
</dbReference>
<dbReference type="RefSeq" id="WP_281095608.1">
    <property type="nucleotide sequence ID" value="NZ_JARYZI010000015.1"/>
</dbReference>
<dbReference type="PRINTS" id="PR00151">
    <property type="entry name" value="PORPHBDMNASE"/>
</dbReference>
<dbReference type="EC" id="2.5.1.61" evidence="8"/>
<organism evidence="14 15">
    <name type="scientific">Fusibacter bizertensis</name>
    <dbReference type="NCBI Taxonomy" id="1488331"/>
    <lineage>
        <taxon>Bacteria</taxon>
        <taxon>Bacillati</taxon>
        <taxon>Bacillota</taxon>
        <taxon>Clostridia</taxon>
        <taxon>Eubacteriales</taxon>
        <taxon>Eubacteriales Family XII. Incertae Sedis</taxon>
        <taxon>Fusibacter</taxon>
    </lineage>
</organism>
<dbReference type="Pfam" id="PF03900">
    <property type="entry name" value="Porphobil_deamC"/>
    <property type="match status" value="1"/>
</dbReference>
<dbReference type="InterPro" id="IPR014777">
    <property type="entry name" value="4pyrrole_Mease_sub1"/>
</dbReference>
<proteinExistence type="inferred from homology"/>
<keyword evidence="15" id="KW-1185">Reference proteome</keyword>
<dbReference type="GO" id="GO:0004418">
    <property type="term" value="F:hydroxymethylbilane synthase activity"/>
    <property type="evidence" value="ECO:0007669"/>
    <property type="project" value="UniProtKB-EC"/>
</dbReference>
<dbReference type="SUPFAM" id="SSF53790">
    <property type="entry name" value="Tetrapyrrole methylase"/>
    <property type="match status" value="1"/>
</dbReference>
<evidence type="ECO:0000259" key="10">
    <source>
        <dbReference type="Pfam" id="PF00590"/>
    </source>
</evidence>
<dbReference type="NCBIfam" id="TIGR00212">
    <property type="entry name" value="hemC"/>
    <property type="match status" value="1"/>
</dbReference>
<dbReference type="SUPFAM" id="SSF54782">
    <property type="entry name" value="Porphobilinogen deaminase (hydroxymethylbilane synthase), C-terminal domain"/>
    <property type="match status" value="1"/>
</dbReference>
<evidence type="ECO:0000256" key="1">
    <source>
        <dbReference type="ARBA" id="ARBA00002869"/>
    </source>
</evidence>
<dbReference type="Gene3D" id="3.40.1010.10">
    <property type="entry name" value="Cobalt-precorrin-4 Transmethylase, Domain 1"/>
    <property type="match status" value="1"/>
</dbReference>
<evidence type="ECO:0000256" key="9">
    <source>
        <dbReference type="RuleBase" id="RU003960"/>
    </source>
</evidence>
<dbReference type="CDD" id="cd06578">
    <property type="entry name" value="HemD"/>
    <property type="match status" value="1"/>
</dbReference>
<dbReference type="Proteomes" id="UP001158045">
    <property type="component" value="Unassembled WGS sequence"/>
</dbReference>
<dbReference type="InterPro" id="IPR036803">
    <property type="entry name" value="Porphobilinogen_deaminase_C_sf"/>
</dbReference>
<gene>
    <name evidence="8 14" type="primary">hemC</name>
    <name evidence="14" type="ORF">QE109_16260</name>
</gene>
<dbReference type="Gene3D" id="3.30.160.40">
    <property type="entry name" value="Porphobilinogen deaminase, C-terminal domain"/>
    <property type="match status" value="1"/>
</dbReference>
<dbReference type="Gene3D" id="3.40.190.10">
    <property type="entry name" value="Periplasmic binding protein-like II"/>
    <property type="match status" value="2"/>
</dbReference>
<dbReference type="EMBL" id="JARYZI010000015">
    <property type="protein sequence ID" value="MDH8679713.1"/>
    <property type="molecule type" value="Genomic_DNA"/>
</dbReference>
<evidence type="ECO:0000259" key="12">
    <source>
        <dbReference type="Pfam" id="PF02602"/>
    </source>
</evidence>
<dbReference type="Pfam" id="PF01379">
    <property type="entry name" value="Porphobil_deam"/>
    <property type="match status" value="1"/>
</dbReference>
<dbReference type="InterPro" id="IPR035996">
    <property type="entry name" value="4pyrrol_Methylase_sf"/>
</dbReference>
<sequence>MNHKTIKVGTRGSNLAVTQTSWVIETLKNRFPDTEIEMKIIVTKGDEIQDIPLDKIGDKGLFTAAIEAQLLNGDIDFAVHSMKDLPSEFQKGLKLSKIPKREDPRDVLVLKDGILSFDALPHGAKIGTGSKRRLFQLLEHRPDIVPVPIRGNVETRIKKIVTEGLDGVILAAAGIHRLGLGHLITEYLPIEMMLPSPAQGALGLQFKEGNEAIELMLSAIANDQDDVCVRAERSFLKHTNGGCHVPIGAYATEHGGQLELSAVFGDEEGKVLYRVKQKGTKEFPEALGKSVAKEMMNHMNDDREEKGLVSLVGAGPGDPKLITVKGMERLKACDVVVYDRLSSPLLLDLVPQHAKRIYVGKAAANHAMPQEEINQLLVDLALKYKNVVRLKGGDPYVFGRGGEEVLKLKEHQIPFEVVPGITSPIAGLSYAGIPITHRGIVTSFHVFTGQFKDGESHIDYDAVSRLDGTLVFLMSIANFKNISKALIDAGKSPLTPAAIVSSGTTQRQKVMTSTLGQVHEFEDIPSPAFFAVGEVIGLREELSWFEKLPLFSKQILVTRATKQSSTLTEKLVALGAEVAALPMIEIKRVQLDDTQLQVFSNLASYSHIWFTSENAVQIFFETLQSHGKDSRALSDKKILAIGPATAKALMAYGIKADHIPSQYTQEGIIALMSTEVSNKSHILLPVAKDAREELEHYFEKSCQVTRVNLYHTVMPEVHVKGKPLEGLDFITFTSASTVNHFHEMLVKNGWHLAKNTKLLSIGPITTETLVKHGYDNIITAQSHTIDGMITCLQGVKDEAL</sequence>
<comment type="miscellaneous">
    <text evidence="8">The porphobilinogen subunits are added to the dipyrromethane group.</text>
</comment>
<evidence type="ECO:0000256" key="6">
    <source>
        <dbReference type="ARBA" id="ARBA00023244"/>
    </source>
</evidence>
<dbReference type="InterPro" id="IPR036108">
    <property type="entry name" value="4pyrrol_syn_uPrphyn_synt_sf"/>
</dbReference>
<dbReference type="PROSITE" id="PS00839">
    <property type="entry name" value="SUMT_1"/>
    <property type="match status" value="1"/>
</dbReference>
<feature type="modified residue" description="S-(dipyrrolylmethanemethyl)cysteine" evidence="8">
    <location>
        <position position="243"/>
    </location>
</feature>
<dbReference type="Gene3D" id="3.30.950.10">
    <property type="entry name" value="Methyltransferase, Cobalt-precorrin-4 Transmethylase, Domain 2"/>
    <property type="match status" value="1"/>
</dbReference>
<dbReference type="SUPFAM" id="SSF53850">
    <property type="entry name" value="Periplasmic binding protein-like II"/>
    <property type="match status" value="1"/>
</dbReference>
<evidence type="ECO:0000256" key="4">
    <source>
        <dbReference type="ARBA" id="ARBA00022679"/>
    </source>
</evidence>
<dbReference type="Gene3D" id="3.40.50.10090">
    <property type="match status" value="2"/>
</dbReference>
<evidence type="ECO:0000259" key="11">
    <source>
        <dbReference type="Pfam" id="PF01379"/>
    </source>
</evidence>
<dbReference type="SUPFAM" id="SSF69618">
    <property type="entry name" value="HemD-like"/>
    <property type="match status" value="1"/>
</dbReference>
<dbReference type="Pfam" id="PF00590">
    <property type="entry name" value="TP_methylase"/>
    <property type="match status" value="1"/>
</dbReference>
<dbReference type="PANTHER" id="PTHR11557:SF0">
    <property type="entry name" value="PORPHOBILINOGEN DEAMINASE"/>
    <property type="match status" value="1"/>
</dbReference>
<dbReference type="InterPro" id="IPR006366">
    <property type="entry name" value="CobA/CysG_C"/>
</dbReference>
<dbReference type="Pfam" id="PF02602">
    <property type="entry name" value="HEM4"/>
    <property type="match status" value="1"/>
</dbReference>
<dbReference type="InterPro" id="IPR022417">
    <property type="entry name" value="Porphobilin_deaminase_N"/>
</dbReference>
<keyword evidence="5" id="KW-0949">S-adenosyl-L-methionine</keyword>